<proteinExistence type="inferred from homology"/>
<evidence type="ECO:0000256" key="10">
    <source>
        <dbReference type="ARBA" id="ARBA00023136"/>
    </source>
</evidence>
<dbReference type="PANTHER" id="PTHR28012">
    <property type="entry name" value="NUCLEAR FUSION PROTEIN KAR5"/>
    <property type="match status" value="1"/>
</dbReference>
<accession>A0A2A9PNF3</accession>
<evidence type="ECO:0000256" key="11">
    <source>
        <dbReference type="ARBA" id="ARBA00023180"/>
    </source>
</evidence>
<evidence type="ECO:0000256" key="13">
    <source>
        <dbReference type="SAM" id="Phobius"/>
    </source>
</evidence>
<evidence type="ECO:0000256" key="14">
    <source>
        <dbReference type="SAM" id="SignalP"/>
    </source>
</evidence>
<evidence type="ECO:0000313" key="16">
    <source>
        <dbReference type="Proteomes" id="UP000037136"/>
    </source>
</evidence>
<evidence type="ECO:0000256" key="9">
    <source>
        <dbReference type="ARBA" id="ARBA00022989"/>
    </source>
</evidence>
<feature type="chain" id="PRO_5012699155" description="Nuclear membrane fusion protein Kar5" evidence="14">
    <location>
        <begin position="27"/>
        <end position="501"/>
    </location>
</feature>
<keyword evidence="9 13" id="KW-1133">Transmembrane helix</keyword>
<dbReference type="AlphaFoldDB" id="A0A2A9PNF3"/>
<dbReference type="InterPro" id="IPR007292">
    <property type="entry name" value="Nuclear_fusion_Kar5"/>
</dbReference>
<dbReference type="PANTHER" id="PTHR28012:SF1">
    <property type="entry name" value="NUCLEAR FUSION PROTEIN KAR5"/>
    <property type="match status" value="1"/>
</dbReference>
<sequence>MTRPTKIFSWLRGLCFLYLFASLAEAISWGGSHSQGGFTTTRQIRMGFRDSPQPMQSSAKSEIYAVTLRELQELESEPLCHRIAARLLVNNCQLLDGQDEASVLTDSGRATRDFVDFFAASLAICDLERGSFLIPQSCSQFREPILAELPVPPKPQLHVSPSDIDNCLRGLARSDSAWNTWVSYRHKALRFCDAARADNEKDKNIHVFQRITKVMDRLATQIDTELGARFEHLNKMFKDTTANVDGISPKLDELRAGLVRLGQTVSRDVYQGTQRTTVSLEKGLKSAQGLELLLERLLATTLEHAERVERSHESALRVATDSIGADVGTVMTILETAVEASTSLQRELMESQSRAAEITQSQERIEAGMQRLSKAASILSVAQERHSAMLERAQQSALQLSDTLLSASASAENFRNSLLGGFGLVKWWPCFVFPAMLLIVGSYGLPPSAARNIVLVCLGGAFGFLMLLVKQTSTGLMDDAVLLAKETGAAYENASAHSGYG</sequence>
<evidence type="ECO:0000256" key="5">
    <source>
        <dbReference type="ARBA" id="ARBA00022459"/>
    </source>
</evidence>
<dbReference type="EMBL" id="LAZP02000030">
    <property type="protein sequence ID" value="PFH62402.1"/>
    <property type="molecule type" value="Genomic_DNA"/>
</dbReference>
<evidence type="ECO:0000256" key="8">
    <source>
        <dbReference type="ARBA" id="ARBA00022824"/>
    </source>
</evidence>
<feature type="transmembrane region" description="Helical" evidence="13">
    <location>
        <begin position="418"/>
        <end position="440"/>
    </location>
</feature>
<keyword evidence="6 13" id="KW-0812">Transmembrane</keyword>
<keyword evidence="5" id="KW-0415">Karyogamy</keyword>
<keyword evidence="16" id="KW-1185">Reference proteome</keyword>
<feature type="transmembrane region" description="Helical" evidence="13">
    <location>
        <begin position="452"/>
        <end position="469"/>
    </location>
</feature>
<evidence type="ECO:0000256" key="7">
    <source>
        <dbReference type="ARBA" id="ARBA00022729"/>
    </source>
</evidence>
<evidence type="ECO:0000256" key="2">
    <source>
        <dbReference type="ARBA" id="ARBA00004126"/>
    </source>
</evidence>
<protein>
    <recommendedName>
        <fullName evidence="17">Nuclear membrane fusion protein Kar5</fullName>
    </recommendedName>
</protein>
<dbReference type="GO" id="GO:0048288">
    <property type="term" value="P:nuclear membrane fusion involved in karyogamy"/>
    <property type="evidence" value="ECO:0007669"/>
    <property type="project" value="InterPro"/>
</dbReference>
<evidence type="ECO:0000256" key="6">
    <source>
        <dbReference type="ARBA" id="ARBA00022692"/>
    </source>
</evidence>
<evidence type="ECO:0008006" key="17">
    <source>
        <dbReference type="Google" id="ProtNLM"/>
    </source>
</evidence>
<reference evidence="15 16" key="1">
    <citation type="journal article" date="2015" name="BMC Genomics">
        <title>Gene expression during zombie ant biting behavior reflects the complexity underlying fungal parasitic behavioral manipulation.</title>
        <authorList>
            <person name="de Bekker C."/>
            <person name="Ohm R.A."/>
            <person name="Loreto R.G."/>
            <person name="Sebastian A."/>
            <person name="Albert I."/>
            <person name="Merrow M."/>
            <person name="Brachmann A."/>
            <person name="Hughes D.P."/>
        </authorList>
    </citation>
    <scope>NUCLEOTIDE SEQUENCE [LARGE SCALE GENOMIC DNA]</scope>
    <source>
        <strain evidence="15 16">SC16a</strain>
    </source>
</reference>
<keyword evidence="10 13" id="KW-0472">Membrane</keyword>
<evidence type="ECO:0000256" key="4">
    <source>
        <dbReference type="ARBA" id="ARBA00010473"/>
    </source>
</evidence>
<keyword evidence="8" id="KW-0256">Endoplasmic reticulum</keyword>
<organism evidence="15 16">
    <name type="scientific">Ophiocordyceps unilateralis</name>
    <name type="common">Zombie-ant fungus</name>
    <name type="synonym">Torrubia unilateralis</name>
    <dbReference type="NCBI Taxonomy" id="268505"/>
    <lineage>
        <taxon>Eukaryota</taxon>
        <taxon>Fungi</taxon>
        <taxon>Dikarya</taxon>
        <taxon>Ascomycota</taxon>
        <taxon>Pezizomycotina</taxon>
        <taxon>Sordariomycetes</taxon>
        <taxon>Hypocreomycetidae</taxon>
        <taxon>Hypocreales</taxon>
        <taxon>Ophiocordycipitaceae</taxon>
        <taxon>Ophiocordyceps</taxon>
    </lineage>
</organism>
<keyword evidence="11" id="KW-0325">Glycoprotein</keyword>
<dbReference type="OrthoDB" id="5311848at2759"/>
<evidence type="ECO:0000313" key="15">
    <source>
        <dbReference type="EMBL" id="PFH62402.1"/>
    </source>
</evidence>
<evidence type="ECO:0000256" key="3">
    <source>
        <dbReference type="ARBA" id="ARBA00004586"/>
    </source>
</evidence>
<dbReference type="GO" id="GO:0000742">
    <property type="term" value="P:karyogamy involved in conjugation with cellular fusion"/>
    <property type="evidence" value="ECO:0007669"/>
    <property type="project" value="InterPro"/>
</dbReference>
<comment type="caution">
    <text evidence="15">The sequence shown here is derived from an EMBL/GenBank/DDBJ whole genome shotgun (WGS) entry which is preliminary data.</text>
</comment>
<keyword evidence="7 14" id="KW-0732">Signal</keyword>
<keyword evidence="12" id="KW-0539">Nucleus</keyword>
<dbReference type="Proteomes" id="UP000037136">
    <property type="component" value="Unassembled WGS sequence"/>
</dbReference>
<evidence type="ECO:0000256" key="12">
    <source>
        <dbReference type="ARBA" id="ARBA00023242"/>
    </source>
</evidence>
<comment type="similarity">
    <text evidence="4">Belongs to the KAR5 family.</text>
</comment>
<comment type="subcellular location">
    <subcellularLocation>
        <location evidence="3">Endoplasmic reticulum membrane</location>
    </subcellularLocation>
    <subcellularLocation>
        <location evidence="2">Nucleus membrane</location>
    </subcellularLocation>
</comment>
<reference evidence="15 16" key="2">
    <citation type="journal article" date="2017" name="Sci. Rep.">
        <title>Ant-infecting Ophiocordyceps genomes reveal a high diversity of potential behavioral manipulation genes and a possible major role for enterotoxins.</title>
        <authorList>
            <person name="de Bekker C."/>
            <person name="Ohm R.A."/>
            <person name="Evans H.C."/>
            <person name="Brachmann A."/>
            <person name="Hughes D.P."/>
        </authorList>
    </citation>
    <scope>NUCLEOTIDE SEQUENCE [LARGE SCALE GENOMIC DNA]</scope>
    <source>
        <strain evidence="15 16">SC16a</strain>
    </source>
</reference>
<evidence type="ECO:0000256" key="1">
    <source>
        <dbReference type="ARBA" id="ARBA00003389"/>
    </source>
</evidence>
<dbReference type="GO" id="GO:0031965">
    <property type="term" value="C:nuclear membrane"/>
    <property type="evidence" value="ECO:0007669"/>
    <property type="project" value="UniProtKB-SubCell"/>
</dbReference>
<dbReference type="GO" id="GO:0005789">
    <property type="term" value="C:endoplasmic reticulum membrane"/>
    <property type="evidence" value="ECO:0007669"/>
    <property type="project" value="UniProtKB-SubCell"/>
</dbReference>
<comment type="function">
    <text evidence="1">Required for nuclear membrane fusion during karyogamy.</text>
</comment>
<feature type="signal peptide" evidence="14">
    <location>
        <begin position="1"/>
        <end position="26"/>
    </location>
</feature>
<gene>
    <name evidence="15" type="ORF">XA68_13841</name>
</gene>
<name>A0A2A9PNF3_OPHUN</name>